<keyword evidence="8" id="KW-1185">Reference proteome</keyword>
<keyword evidence="6" id="KW-0732">Signal</keyword>
<feature type="transmembrane region" description="Helical" evidence="5">
    <location>
        <begin position="316"/>
        <end position="340"/>
    </location>
</feature>
<evidence type="ECO:0000256" key="4">
    <source>
        <dbReference type="ARBA" id="ARBA00023136"/>
    </source>
</evidence>
<comment type="subcellular location">
    <subcellularLocation>
        <location evidence="1">Membrane</location>
        <topology evidence="1">Multi-pass membrane protein</topology>
    </subcellularLocation>
</comment>
<comment type="caution">
    <text evidence="7">The sequence shown here is derived from an EMBL/GenBank/DDBJ whole genome shotgun (WGS) entry which is preliminary data.</text>
</comment>
<dbReference type="GO" id="GO:0016020">
    <property type="term" value="C:membrane"/>
    <property type="evidence" value="ECO:0007669"/>
    <property type="project" value="UniProtKB-SubCell"/>
</dbReference>
<evidence type="ECO:0008006" key="9">
    <source>
        <dbReference type="Google" id="ProtNLM"/>
    </source>
</evidence>
<feature type="transmembrane region" description="Helical" evidence="5">
    <location>
        <begin position="116"/>
        <end position="139"/>
    </location>
</feature>
<dbReference type="PANTHER" id="PTHR23507">
    <property type="entry name" value="ZGC:174356"/>
    <property type="match status" value="1"/>
</dbReference>
<reference evidence="7" key="1">
    <citation type="submission" date="2023-03" db="EMBL/GenBank/DDBJ databases">
        <title>Complete genome of Cladonia borealis.</title>
        <authorList>
            <person name="Park H."/>
        </authorList>
    </citation>
    <scope>NUCLEOTIDE SEQUENCE</scope>
    <source>
        <strain evidence="7">ANT050790</strain>
    </source>
</reference>
<feature type="transmembrane region" description="Helical" evidence="5">
    <location>
        <begin position="151"/>
        <end position="174"/>
    </location>
</feature>
<dbReference type="Proteomes" id="UP001166286">
    <property type="component" value="Unassembled WGS sequence"/>
</dbReference>
<dbReference type="SUPFAM" id="SSF103473">
    <property type="entry name" value="MFS general substrate transporter"/>
    <property type="match status" value="1"/>
</dbReference>
<dbReference type="Pfam" id="PF07690">
    <property type="entry name" value="MFS_1"/>
    <property type="match status" value="1"/>
</dbReference>
<evidence type="ECO:0000256" key="3">
    <source>
        <dbReference type="ARBA" id="ARBA00022989"/>
    </source>
</evidence>
<dbReference type="AlphaFoldDB" id="A0AA39R9Z3"/>
<dbReference type="PANTHER" id="PTHR23507:SF1">
    <property type="entry name" value="FI18259P1-RELATED"/>
    <property type="match status" value="1"/>
</dbReference>
<evidence type="ECO:0000313" key="8">
    <source>
        <dbReference type="Proteomes" id="UP001166286"/>
    </source>
</evidence>
<name>A0AA39R9Z3_9LECA</name>
<protein>
    <recommendedName>
        <fullName evidence="9">MFS transporter</fullName>
    </recommendedName>
</protein>
<evidence type="ECO:0000256" key="5">
    <source>
        <dbReference type="SAM" id="Phobius"/>
    </source>
</evidence>
<feature type="transmembrane region" description="Helical" evidence="5">
    <location>
        <begin position="180"/>
        <end position="199"/>
    </location>
</feature>
<feature type="transmembrane region" description="Helical" evidence="5">
    <location>
        <begin position="86"/>
        <end position="110"/>
    </location>
</feature>
<feature type="transmembrane region" description="Helical" evidence="5">
    <location>
        <begin position="234"/>
        <end position="252"/>
    </location>
</feature>
<dbReference type="InterPro" id="IPR011701">
    <property type="entry name" value="MFS"/>
</dbReference>
<sequence>MGSKLASVLLAYCLIALFEVEENIFFAPSIKLLENAVCQKHYAALDANQVPVSEAFCKTAQIQSQLANVRGGFGILADRYGRRPMYALAMFGTLCFLAWTYLVCHFWHIFPIETVWLAGTFVMLGGGPYIIVALNMTIVSDLSTEQTRNQFLYRAFTIKFLADLIGPQIAALALQHSLGLPFLTRGLLILSSFPVLLVLPETLHLNDRSRDSASVKKSPNFYGFSSFLPYLRDWRILVMMAIVFHTQFRYLVDSVRLPYTSVRFGWSISKVATIDSIVPGVSLVIFILLPSLTDFLRTRWDMSMARINLMIVRTSLGFLLVGSSILTAAQTIPLLIFVGFGVRAPLLAVASTYITSSLETGKLYTLMTMTDALSHLVGDPCIQLVWASALRVGGTWLMLPFLVLTTLFLVATGLSWSLPEISIDSASMSKIDAEETDSLLPSQASLEDG</sequence>
<accession>A0AA39R9Z3</accession>
<dbReference type="EMBL" id="JAFEKC020000002">
    <property type="protein sequence ID" value="KAK0516530.1"/>
    <property type="molecule type" value="Genomic_DNA"/>
</dbReference>
<dbReference type="InterPro" id="IPR036259">
    <property type="entry name" value="MFS_trans_sf"/>
</dbReference>
<feature type="chain" id="PRO_5041267998" description="MFS transporter" evidence="6">
    <location>
        <begin position="23"/>
        <end position="449"/>
    </location>
</feature>
<dbReference type="Gene3D" id="1.20.1250.20">
    <property type="entry name" value="MFS general substrate transporter like domains"/>
    <property type="match status" value="1"/>
</dbReference>
<dbReference type="GO" id="GO:0022857">
    <property type="term" value="F:transmembrane transporter activity"/>
    <property type="evidence" value="ECO:0007669"/>
    <property type="project" value="InterPro"/>
</dbReference>
<keyword evidence="3 5" id="KW-1133">Transmembrane helix</keyword>
<feature type="transmembrane region" description="Helical" evidence="5">
    <location>
        <begin position="396"/>
        <end position="418"/>
    </location>
</feature>
<evidence type="ECO:0000256" key="2">
    <source>
        <dbReference type="ARBA" id="ARBA00022692"/>
    </source>
</evidence>
<keyword evidence="4 5" id="KW-0472">Membrane</keyword>
<proteinExistence type="predicted"/>
<feature type="transmembrane region" description="Helical" evidence="5">
    <location>
        <begin position="272"/>
        <end position="296"/>
    </location>
</feature>
<evidence type="ECO:0000313" key="7">
    <source>
        <dbReference type="EMBL" id="KAK0516530.1"/>
    </source>
</evidence>
<evidence type="ECO:0000256" key="1">
    <source>
        <dbReference type="ARBA" id="ARBA00004141"/>
    </source>
</evidence>
<keyword evidence="2 5" id="KW-0812">Transmembrane</keyword>
<organism evidence="7 8">
    <name type="scientific">Cladonia borealis</name>
    <dbReference type="NCBI Taxonomy" id="184061"/>
    <lineage>
        <taxon>Eukaryota</taxon>
        <taxon>Fungi</taxon>
        <taxon>Dikarya</taxon>
        <taxon>Ascomycota</taxon>
        <taxon>Pezizomycotina</taxon>
        <taxon>Lecanoromycetes</taxon>
        <taxon>OSLEUM clade</taxon>
        <taxon>Lecanoromycetidae</taxon>
        <taxon>Lecanorales</taxon>
        <taxon>Lecanorineae</taxon>
        <taxon>Cladoniaceae</taxon>
        <taxon>Cladonia</taxon>
    </lineage>
</organism>
<evidence type="ECO:0000256" key="6">
    <source>
        <dbReference type="SAM" id="SignalP"/>
    </source>
</evidence>
<gene>
    <name evidence="7" type="ORF">JMJ35_001133</name>
</gene>
<feature type="signal peptide" evidence="6">
    <location>
        <begin position="1"/>
        <end position="22"/>
    </location>
</feature>